<evidence type="ECO:0000313" key="3">
    <source>
        <dbReference type="EMBL" id="KAA8495758.1"/>
    </source>
</evidence>
<keyword evidence="4" id="KW-1185">Reference proteome</keyword>
<reference evidence="4" key="1">
    <citation type="journal article" date="2019" name="Nat. Commun.">
        <title>Expansion of phycobilisome linker gene families in mesophilic red algae.</title>
        <authorList>
            <person name="Lee J."/>
            <person name="Kim D."/>
            <person name="Bhattacharya D."/>
            <person name="Yoon H.S."/>
        </authorList>
    </citation>
    <scope>NUCLEOTIDE SEQUENCE [LARGE SCALE GENOMIC DNA]</scope>
    <source>
        <strain evidence="4">CCMP 1328</strain>
    </source>
</reference>
<feature type="region of interest" description="Disordered" evidence="2">
    <location>
        <begin position="490"/>
        <end position="519"/>
    </location>
</feature>
<dbReference type="Pfam" id="PF05879">
    <property type="entry name" value="RHD3_GTPase"/>
    <property type="match status" value="1"/>
</dbReference>
<evidence type="ECO:0000256" key="2">
    <source>
        <dbReference type="SAM" id="MobiDB-lite"/>
    </source>
</evidence>
<dbReference type="OMA" id="MRDDATE"/>
<dbReference type="SUPFAM" id="SSF52540">
    <property type="entry name" value="P-loop containing nucleoside triphosphate hydrolases"/>
    <property type="match status" value="1"/>
</dbReference>
<dbReference type="OrthoDB" id="5278at2759"/>
<proteinExistence type="predicted"/>
<keyword evidence="1" id="KW-0175">Coiled coil</keyword>
<sequence length="540" mass="60398">MELVDEHGKWAGRQLERAVAERVKQGTLGSASKLCVVAALGAQRSGVSSLLNRVCGTQFDAAGRERDAPRTLGVQALFCAASRLEDAGAFLALDVEGFDQMSTTRVLIQDAGASFAAAAADVLVLSVFMHDISKPEASGMAALASIARTLRALHESGTLGGSAIRRRVIVAVRDYDAEELSEQELADFYKGELGAHMGGGLAAVKKVFDMRFEFLPHAFLQRDEYEQGIERLQSLLVQLQQELSCRKAAAVYPQMRKIWQSIERELNQNSRTGHASGTAQDEEADAAYYVQAAMREALDGYFKRVQPWKEAVESARLVRNFGPDCKLRVDEALTAFDEATRPYEHTRVYLVRREELRTSILLDLQTLFSRQVLKVRDIAYHVFTEKASRIPLSGHVEKRVGEAIQEADQFFVERASALRCEYAPKDAWRFENERAELLGGIRENATERLQLSRLQGSYIPKIRKPVSVSFHYLDPTPFGWYDSRYKPAIPVGPQPSEDPDRYRRAGIGSIRPTSSEGHKFTRRSSIDYAETLRLFEADAR</sequence>
<name>A0A5J4YX75_PORPP</name>
<dbReference type="EMBL" id="VRMN01000003">
    <property type="protein sequence ID" value="KAA8495758.1"/>
    <property type="molecule type" value="Genomic_DNA"/>
</dbReference>
<feature type="coiled-coil region" evidence="1">
    <location>
        <begin position="222"/>
        <end position="249"/>
    </location>
</feature>
<dbReference type="GO" id="GO:0003924">
    <property type="term" value="F:GTPase activity"/>
    <property type="evidence" value="ECO:0007669"/>
    <property type="project" value="TreeGrafter"/>
</dbReference>
<dbReference type="Gene3D" id="3.40.50.300">
    <property type="entry name" value="P-loop containing nucleotide triphosphate hydrolases"/>
    <property type="match status" value="1"/>
</dbReference>
<organism evidence="3 4">
    <name type="scientific">Porphyridium purpureum</name>
    <name type="common">Red alga</name>
    <name type="synonym">Porphyridium cruentum</name>
    <dbReference type="NCBI Taxonomy" id="35688"/>
    <lineage>
        <taxon>Eukaryota</taxon>
        <taxon>Rhodophyta</taxon>
        <taxon>Bangiophyceae</taxon>
        <taxon>Porphyridiales</taxon>
        <taxon>Porphyridiaceae</taxon>
        <taxon>Porphyridium</taxon>
    </lineage>
</organism>
<dbReference type="PANTHER" id="PTHR45923">
    <property type="entry name" value="PROTEIN SEY1"/>
    <property type="match status" value="1"/>
</dbReference>
<evidence type="ECO:0000313" key="4">
    <source>
        <dbReference type="Proteomes" id="UP000324585"/>
    </source>
</evidence>
<dbReference type="GO" id="GO:0005783">
    <property type="term" value="C:endoplasmic reticulum"/>
    <property type="evidence" value="ECO:0007669"/>
    <property type="project" value="TreeGrafter"/>
</dbReference>
<protein>
    <submittedName>
        <fullName evidence="3">Protein SEY1</fullName>
    </submittedName>
</protein>
<gene>
    <name evidence="3" type="ORF">FVE85_1913</name>
</gene>
<dbReference type="AlphaFoldDB" id="A0A5J4YX75"/>
<comment type="caution">
    <text evidence="3">The sequence shown here is derived from an EMBL/GenBank/DDBJ whole genome shotgun (WGS) entry which is preliminary data.</text>
</comment>
<dbReference type="InterPro" id="IPR027417">
    <property type="entry name" value="P-loop_NTPase"/>
</dbReference>
<dbReference type="Proteomes" id="UP000324585">
    <property type="component" value="Unassembled WGS sequence"/>
</dbReference>
<accession>A0A5J4YX75</accession>
<dbReference type="PANTHER" id="PTHR45923:SF2">
    <property type="entry name" value="PROTEIN SEY1"/>
    <property type="match status" value="1"/>
</dbReference>
<dbReference type="InterPro" id="IPR008803">
    <property type="entry name" value="RHD3/Sey1"/>
</dbReference>
<dbReference type="GO" id="GO:0016320">
    <property type="term" value="P:endoplasmic reticulum membrane fusion"/>
    <property type="evidence" value="ECO:0007669"/>
    <property type="project" value="TreeGrafter"/>
</dbReference>
<evidence type="ECO:0000256" key="1">
    <source>
        <dbReference type="SAM" id="Coils"/>
    </source>
</evidence>